<dbReference type="AlphaFoldDB" id="A0A8S4QN51"/>
<accession>A0A8S4QN51</accession>
<evidence type="ECO:0000313" key="3">
    <source>
        <dbReference type="Proteomes" id="UP000838756"/>
    </source>
</evidence>
<dbReference type="OrthoDB" id="1720422at2759"/>
<feature type="compositionally biased region" description="Polar residues" evidence="1">
    <location>
        <begin position="20"/>
        <end position="29"/>
    </location>
</feature>
<dbReference type="Proteomes" id="UP000838756">
    <property type="component" value="Unassembled WGS sequence"/>
</dbReference>
<reference evidence="2" key="1">
    <citation type="submission" date="2022-03" db="EMBL/GenBank/DDBJ databases">
        <authorList>
            <person name="Lindestad O."/>
        </authorList>
    </citation>
    <scope>NUCLEOTIDE SEQUENCE</scope>
</reference>
<organism evidence="2 3">
    <name type="scientific">Pararge aegeria aegeria</name>
    <dbReference type="NCBI Taxonomy" id="348720"/>
    <lineage>
        <taxon>Eukaryota</taxon>
        <taxon>Metazoa</taxon>
        <taxon>Ecdysozoa</taxon>
        <taxon>Arthropoda</taxon>
        <taxon>Hexapoda</taxon>
        <taxon>Insecta</taxon>
        <taxon>Pterygota</taxon>
        <taxon>Neoptera</taxon>
        <taxon>Endopterygota</taxon>
        <taxon>Lepidoptera</taxon>
        <taxon>Glossata</taxon>
        <taxon>Ditrysia</taxon>
        <taxon>Papilionoidea</taxon>
        <taxon>Nymphalidae</taxon>
        <taxon>Satyrinae</taxon>
        <taxon>Satyrini</taxon>
        <taxon>Parargina</taxon>
        <taxon>Pararge</taxon>
    </lineage>
</organism>
<evidence type="ECO:0000256" key="1">
    <source>
        <dbReference type="SAM" id="MobiDB-lite"/>
    </source>
</evidence>
<feature type="compositionally biased region" description="Polar residues" evidence="1">
    <location>
        <begin position="41"/>
        <end position="52"/>
    </location>
</feature>
<sequence>MRRLEMQGREGGGKDGIMSRSESTVSRCTPHTPLGPPDSVSVDSNPMPTIYR</sequence>
<dbReference type="EMBL" id="CAKXAJ010011569">
    <property type="protein sequence ID" value="CAH2214761.1"/>
    <property type="molecule type" value="Genomic_DNA"/>
</dbReference>
<keyword evidence="3" id="KW-1185">Reference proteome</keyword>
<protein>
    <submittedName>
        <fullName evidence="2">Jg7103 protein</fullName>
    </submittedName>
</protein>
<feature type="compositionally biased region" description="Basic and acidic residues" evidence="1">
    <location>
        <begin position="1"/>
        <end position="13"/>
    </location>
</feature>
<name>A0A8S4QN51_9NEOP</name>
<feature type="region of interest" description="Disordered" evidence="1">
    <location>
        <begin position="1"/>
        <end position="52"/>
    </location>
</feature>
<gene>
    <name evidence="2" type="primary">jg7103</name>
    <name evidence="2" type="ORF">PAEG_LOCUS3578</name>
</gene>
<evidence type="ECO:0000313" key="2">
    <source>
        <dbReference type="EMBL" id="CAH2214761.1"/>
    </source>
</evidence>
<comment type="caution">
    <text evidence="2">The sequence shown here is derived from an EMBL/GenBank/DDBJ whole genome shotgun (WGS) entry which is preliminary data.</text>
</comment>
<proteinExistence type="predicted"/>
<feature type="non-terminal residue" evidence="2">
    <location>
        <position position="52"/>
    </location>
</feature>